<evidence type="ECO:0000313" key="2">
    <source>
        <dbReference type="EMBL" id="EMS62367.1"/>
    </source>
</evidence>
<feature type="region of interest" description="Disordered" evidence="1">
    <location>
        <begin position="164"/>
        <end position="235"/>
    </location>
</feature>
<name>M7ZQH4_TRIUA</name>
<feature type="region of interest" description="Disordered" evidence="1">
    <location>
        <begin position="94"/>
        <end position="127"/>
    </location>
</feature>
<dbReference type="AlphaFoldDB" id="M7ZQH4"/>
<sequence length="235" mass="24951">MMPRQHIGYPVAHGDTGAKGSEGSVSCQDGGVLPITGFPHVSGKAKEGQRAPNNSDTEQTRAFHTTYAFGPRVIVSAVIHSKGALSERIKFVEGSRHSRDGGSGSSRSRSFGEGKKTTAAAGIADTGRGRLQVAGDAAAKAKRRRLPKLDSAWREEVEDASGAVVLATVEDDEEDGALGAGQEVELRGHERHDAKDSGSWREREREDRRGSGVACRGRSSSGSGGRWPAQQRHGR</sequence>
<protein>
    <submittedName>
        <fullName evidence="2">Uncharacterized protein</fullName>
    </submittedName>
</protein>
<evidence type="ECO:0000256" key="1">
    <source>
        <dbReference type="SAM" id="MobiDB-lite"/>
    </source>
</evidence>
<dbReference type="EMBL" id="KD083377">
    <property type="protein sequence ID" value="EMS62367.1"/>
    <property type="molecule type" value="Genomic_DNA"/>
</dbReference>
<feature type="compositionally biased region" description="Basic and acidic residues" evidence="1">
    <location>
        <begin position="184"/>
        <end position="210"/>
    </location>
</feature>
<proteinExistence type="predicted"/>
<accession>M7ZQH4</accession>
<feature type="region of interest" description="Disordered" evidence="1">
    <location>
        <begin position="1"/>
        <end position="26"/>
    </location>
</feature>
<reference evidence="2" key="1">
    <citation type="journal article" date="2013" name="Nature">
        <title>Draft genome of the wheat A-genome progenitor Triticum urartu.</title>
        <authorList>
            <person name="Ling H.Q."/>
            <person name="Zhao S."/>
            <person name="Liu D."/>
            <person name="Wang J."/>
            <person name="Sun H."/>
            <person name="Zhang C."/>
            <person name="Fan H."/>
            <person name="Li D."/>
            <person name="Dong L."/>
            <person name="Tao Y."/>
            <person name="Gao C."/>
            <person name="Wu H."/>
            <person name="Li Y."/>
            <person name="Cui Y."/>
            <person name="Guo X."/>
            <person name="Zheng S."/>
            <person name="Wang B."/>
            <person name="Yu K."/>
            <person name="Liang Q."/>
            <person name="Yang W."/>
            <person name="Lou X."/>
            <person name="Chen J."/>
            <person name="Feng M."/>
            <person name="Jian J."/>
            <person name="Zhang X."/>
            <person name="Luo G."/>
            <person name="Jiang Y."/>
            <person name="Liu J."/>
            <person name="Wang Z."/>
            <person name="Sha Y."/>
            <person name="Zhang B."/>
            <person name="Wu H."/>
            <person name="Tang D."/>
            <person name="Shen Q."/>
            <person name="Xue P."/>
            <person name="Zou S."/>
            <person name="Wang X."/>
            <person name="Liu X."/>
            <person name="Wang F."/>
            <person name="Yang Y."/>
            <person name="An X."/>
            <person name="Dong Z."/>
            <person name="Zhang K."/>
            <person name="Zhang X."/>
            <person name="Luo M.C."/>
            <person name="Dvorak J."/>
            <person name="Tong Y."/>
            <person name="Wang J."/>
            <person name="Yang H."/>
            <person name="Li Z."/>
            <person name="Wang D."/>
            <person name="Zhang A."/>
            <person name="Wang J."/>
        </authorList>
    </citation>
    <scope>NUCLEOTIDE SEQUENCE</scope>
</reference>
<dbReference type="OMA" id="MPRQHIG"/>
<gene>
    <name evidence="2" type="ORF">TRIUR3_33815</name>
</gene>
<feature type="compositionally biased region" description="Low complexity" evidence="1">
    <location>
        <begin position="211"/>
        <end position="221"/>
    </location>
</feature>
<organism evidence="2">
    <name type="scientific">Triticum urartu</name>
    <name type="common">Red wild einkorn</name>
    <name type="synonym">Crithodium urartu</name>
    <dbReference type="NCBI Taxonomy" id="4572"/>
    <lineage>
        <taxon>Eukaryota</taxon>
        <taxon>Viridiplantae</taxon>
        <taxon>Streptophyta</taxon>
        <taxon>Embryophyta</taxon>
        <taxon>Tracheophyta</taxon>
        <taxon>Spermatophyta</taxon>
        <taxon>Magnoliopsida</taxon>
        <taxon>Liliopsida</taxon>
        <taxon>Poales</taxon>
        <taxon>Poaceae</taxon>
        <taxon>BOP clade</taxon>
        <taxon>Pooideae</taxon>
        <taxon>Triticodae</taxon>
        <taxon>Triticeae</taxon>
        <taxon>Triticinae</taxon>
        <taxon>Triticum</taxon>
    </lineage>
</organism>